<dbReference type="InterPro" id="IPR056861">
    <property type="entry name" value="HMCN1-like_VWA"/>
</dbReference>
<keyword evidence="3" id="KW-0732">Signal</keyword>
<dbReference type="Proteomes" id="UP001208570">
    <property type="component" value="Unassembled WGS sequence"/>
</dbReference>
<feature type="domain" description="Hemicentin-1-like von Willebrand factor A" evidence="5">
    <location>
        <begin position="1"/>
        <end position="161"/>
    </location>
</feature>
<organism evidence="6 7">
    <name type="scientific">Paralvinella palmiformis</name>
    <dbReference type="NCBI Taxonomy" id="53620"/>
    <lineage>
        <taxon>Eukaryota</taxon>
        <taxon>Metazoa</taxon>
        <taxon>Spiralia</taxon>
        <taxon>Lophotrochozoa</taxon>
        <taxon>Annelida</taxon>
        <taxon>Polychaeta</taxon>
        <taxon>Sedentaria</taxon>
        <taxon>Canalipalpata</taxon>
        <taxon>Terebellida</taxon>
        <taxon>Terebelliformia</taxon>
        <taxon>Alvinellidae</taxon>
        <taxon>Paralvinella</taxon>
    </lineage>
</organism>
<dbReference type="InterPro" id="IPR057615">
    <property type="entry name" value="Ig_VWA7"/>
</dbReference>
<sequence length="597" mass="66049">MHQEISAVRDVAILITRLFAGLENQPEEYVLVPFKDPEEMIWWIGNLTARGGGDRPELFFHAAILALRAVRPRSVCYGFTDAPAKDEYLEDLAESLADFSRIEVNILLTTEVDDFVFRSNTVNEERRKLTTRRRRRRQTTGMEYYDRLAMASGGQVIRTTKDEISEAVKLILVDLDTSQFLSPVGIIEIPGGVNSSSVVIVITNVNTMKVFMVASPQRGQWTVRVSSSVEYSIVVTANSTLSFGYQLVNNVTRGHGGYKELDYKPATDDEQIIVLKIEDATTDARGLGAITNVSLVRVDDVELERITPTELEPLEEYEIKTVLPSEGFRVVITGTDSKGLPFRRCDPVVVTRSQVILTVNMDSSGRFTVKPGEVLKVNITVINRSPSIDTYNLNVSDTESFYDSIDPETLKLEPGATGLVLVTFTPPDNVSLGVVSTVSVLCMGSGYSNYVVFQLDISSAEIDATAPTCEITTTTDYTADCNTAEDTGISCEKALWYIEFEAHDTGLGLYNIKTSESYPKANITVYPFNTGTNEVVRGDYISDCCRTTVNIVASDLVGNVGRCFVDFAIEPSSGTNDFHRYWHLQLILAGILCKLFS</sequence>
<evidence type="ECO:0000313" key="6">
    <source>
        <dbReference type="EMBL" id="KAK2156215.1"/>
    </source>
</evidence>
<comment type="caution">
    <text evidence="6">The sequence shown here is derived from an EMBL/GenBank/DDBJ whole genome shotgun (WGS) entry which is preliminary data.</text>
</comment>
<evidence type="ECO:0000256" key="3">
    <source>
        <dbReference type="ARBA" id="ARBA00022729"/>
    </source>
</evidence>
<reference evidence="6" key="1">
    <citation type="journal article" date="2023" name="Mol. Biol. Evol.">
        <title>Third-Generation Sequencing Reveals the Adaptive Role of the Epigenome in Three Deep-Sea Polychaetes.</title>
        <authorList>
            <person name="Perez M."/>
            <person name="Aroh O."/>
            <person name="Sun Y."/>
            <person name="Lan Y."/>
            <person name="Juniper S.K."/>
            <person name="Young C.R."/>
            <person name="Angers B."/>
            <person name="Qian P.Y."/>
        </authorList>
    </citation>
    <scope>NUCLEOTIDE SEQUENCE</scope>
    <source>
        <strain evidence="6">P08H-3</strain>
    </source>
</reference>
<keyword evidence="2" id="KW-0964">Secreted</keyword>
<dbReference type="AlphaFoldDB" id="A0AAD9JPI3"/>
<accession>A0AAD9JPI3</accession>
<protein>
    <submittedName>
        <fullName evidence="6">Uncharacterized protein</fullName>
    </submittedName>
</protein>
<feature type="domain" description="VWA7 Ig-like" evidence="4">
    <location>
        <begin position="367"/>
        <end position="455"/>
    </location>
</feature>
<gene>
    <name evidence="6" type="ORF">LSH36_219g04042</name>
</gene>
<proteinExistence type="predicted"/>
<evidence type="ECO:0000259" key="5">
    <source>
        <dbReference type="Pfam" id="PF25106"/>
    </source>
</evidence>
<keyword evidence="7" id="KW-1185">Reference proteome</keyword>
<name>A0AAD9JPI3_9ANNE</name>
<dbReference type="Pfam" id="PF23619">
    <property type="entry name" value="Ig_VWA7"/>
    <property type="match status" value="1"/>
</dbReference>
<dbReference type="PANTHER" id="PTHR14905">
    <property type="entry name" value="NG37"/>
    <property type="match status" value="1"/>
</dbReference>
<evidence type="ECO:0000259" key="4">
    <source>
        <dbReference type="Pfam" id="PF23619"/>
    </source>
</evidence>
<evidence type="ECO:0000256" key="1">
    <source>
        <dbReference type="ARBA" id="ARBA00004613"/>
    </source>
</evidence>
<evidence type="ECO:0000313" key="7">
    <source>
        <dbReference type="Proteomes" id="UP001208570"/>
    </source>
</evidence>
<dbReference type="InterPro" id="IPR052577">
    <property type="entry name" value="VWA7"/>
</dbReference>
<dbReference type="PANTHER" id="PTHR14905:SF7">
    <property type="entry name" value="VON WILLEBRAND FACTOR A DOMAIN-CONTAINING PROTEIN 7"/>
    <property type="match status" value="1"/>
</dbReference>
<dbReference type="Pfam" id="PF25106">
    <property type="entry name" value="VWA_4"/>
    <property type="match status" value="1"/>
</dbReference>
<dbReference type="EMBL" id="JAODUP010000219">
    <property type="protein sequence ID" value="KAK2156215.1"/>
    <property type="molecule type" value="Genomic_DNA"/>
</dbReference>
<evidence type="ECO:0000256" key="2">
    <source>
        <dbReference type="ARBA" id="ARBA00022525"/>
    </source>
</evidence>
<comment type="subcellular location">
    <subcellularLocation>
        <location evidence="1">Secreted</location>
    </subcellularLocation>
</comment>